<feature type="transmembrane region" description="Helical" evidence="1">
    <location>
        <begin position="21"/>
        <end position="44"/>
    </location>
</feature>
<accession>X1RQW4</accession>
<feature type="non-terminal residue" evidence="2">
    <location>
        <position position="51"/>
    </location>
</feature>
<evidence type="ECO:0000313" key="2">
    <source>
        <dbReference type="EMBL" id="GAI57904.1"/>
    </source>
</evidence>
<sequence length="51" mass="5187">MGSTRNTSGVARIGSISARDTGTVIIIIIIANTAIFFVTVSAGFSTATVNI</sequence>
<comment type="caution">
    <text evidence="2">The sequence shown here is derived from an EMBL/GenBank/DDBJ whole genome shotgun (WGS) entry which is preliminary data.</text>
</comment>
<gene>
    <name evidence="2" type="ORF">S06H3_57219</name>
</gene>
<keyword evidence="1" id="KW-0812">Transmembrane</keyword>
<protein>
    <submittedName>
        <fullName evidence="2">Uncharacterized protein</fullName>
    </submittedName>
</protein>
<keyword evidence="1" id="KW-0472">Membrane</keyword>
<name>X1RQW4_9ZZZZ</name>
<proteinExistence type="predicted"/>
<keyword evidence="1" id="KW-1133">Transmembrane helix</keyword>
<dbReference type="EMBL" id="BARV01036905">
    <property type="protein sequence ID" value="GAI57904.1"/>
    <property type="molecule type" value="Genomic_DNA"/>
</dbReference>
<evidence type="ECO:0000256" key="1">
    <source>
        <dbReference type="SAM" id="Phobius"/>
    </source>
</evidence>
<reference evidence="2" key="1">
    <citation type="journal article" date="2014" name="Front. Microbiol.">
        <title>High frequency of phylogenetically diverse reductive dehalogenase-homologous genes in deep subseafloor sedimentary metagenomes.</title>
        <authorList>
            <person name="Kawai M."/>
            <person name="Futagami T."/>
            <person name="Toyoda A."/>
            <person name="Takaki Y."/>
            <person name="Nishi S."/>
            <person name="Hori S."/>
            <person name="Arai W."/>
            <person name="Tsubouchi T."/>
            <person name="Morono Y."/>
            <person name="Uchiyama I."/>
            <person name="Ito T."/>
            <person name="Fujiyama A."/>
            <person name="Inagaki F."/>
            <person name="Takami H."/>
        </authorList>
    </citation>
    <scope>NUCLEOTIDE SEQUENCE</scope>
    <source>
        <strain evidence="2">Expedition CK06-06</strain>
    </source>
</reference>
<organism evidence="2">
    <name type="scientific">marine sediment metagenome</name>
    <dbReference type="NCBI Taxonomy" id="412755"/>
    <lineage>
        <taxon>unclassified sequences</taxon>
        <taxon>metagenomes</taxon>
        <taxon>ecological metagenomes</taxon>
    </lineage>
</organism>
<dbReference type="AlphaFoldDB" id="X1RQW4"/>